<evidence type="ECO:0000313" key="3">
    <source>
        <dbReference type="EMBL" id="CDJ59652.1"/>
    </source>
</evidence>
<keyword evidence="4" id="KW-1185">Reference proteome</keyword>
<name>U6M616_EIMMA</name>
<dbReference type="RefSeq" id="XP_013336299.1">
    <property type="nucleotide sequence ID" value="XM_013480845.1"/>
</dbReference>
<evidence type="ECO:0000313" key="4">
    <source>
        <dbReference type="Proteomes" id="UP000030763"/>
    </source>
</evidence>
<dbReference type="GeneID" id="25339831"/>
<sequence>MDPHSHPLLGDALPPLERLANGAVSDLESKRTPDCGDGAACMQRPFSGGHFYGSYSSPVRLSIVVFISLAVVYFLLRCSDLTKGRYRAVPLIRGLAAGDGRPCHKYEEDWGNGREEGFWIDGLEWTAGNSPAEEGPSGSTVWQSDTRRSSSMPLTPGIFGGLRPVAIGTEQASAADNALELTGGIEGNYAHRQHPQSQGTLHPCQQGLERGNGGVEHTTAEVRLQEGETLEMWKGRHLPQYAEMQLVSVFKRMMGAASACQSLLELLDRSQRLRLSCEVMRLLALELGAISLVREHLEPLRSNLGVAIVDLGLHALQRSSVLEDSGKDVWLIRELIALVLELKNPRPATEENVAVRYRKKMVSILQTASLAAGYCMGVVLGLLAYTQ</sequence>
<dbReference type="VEuPathDB" id="ToxoDB:EMWEY_00058450"/>
<keyword evidence="2" id="KW-0812">Transmembrane</keyword>
<evidence type="ECO:0000256" key="1">
    <source>
        <dbReference type="SAM" id="MobiDB-lite"/>
    </source>
</evidence>
<feature type="transmembrane region" description="Helical" evidence="2">
    <location>
        <begin position="59"/>
        <end position="76"/>
    </location>
</feature>
<feature type="transmembrane region" description="Helical" evidence="2">
    <location>
        <begin position="364"/>
        <end position="385"/>
    </location>
</feature>
<dbReference type="Proteomes" id="UP000030763">
    <property type="component" value="Unassembled WGS sequence"/>
</dbReference>
<keyword evidence="2" id="KW-1133">Transmembrane helix</keyword>
<proteinExistence type="predicted"/>
<accession>U6M616</accession>
<reference evidence="3" key="1">
    <citation type="submission" date="2013-10" db="EMBL/GenBank/DDBJ databases">
        <title>Genomic analysis of the causative agents of coccidiosis in chickens.</title>
        <authorList>
            <person name="Reid A.J."/>
            <person name="Blake D."/>
            <person name="Billington K."/>
            <person name="Browne H."/>
            <person name="Dunn M."/>
            <person name="Hung S."/>
            <person name="Kawahara F."/>
            <person name="Miranda-Saavedra D."/>
            <person name="Mourier T."/>
            <person name="Nagra H."/>
            <person name="Otto T.D."/>
            <person name="Rawlings N."/>
            <person name="Sanchez A."/>
            <person name="Sanders M."/>
            <person name="Subramaniam C."/>
            <person name="Tay Y."/>
            <person name="Dear P."/>
            <person name="Doerig C."/>
            <person name="Gruber A."/>
            <person name="Parkinson J."/>
            <person name="Shirley M."/>
            <person name="Wan K.L."/>
            <person name="Berriman M."/>
            <person name="Tomley F."/>
            <person name="Pain A."/>
        </authorList>
    </citation>
    <scope>NUCLEOTIDE SEQUENCE [LARGE SCALE GENOMIC DNA]</scope>
    <source>
        <strain evidence="3">Weybridge</strain>
    </source>
</reference>
<feature type="region of interest" description="Disordered" evidence="1">
    <location>
        <begin position="192"/>
        <end position="215"/>
    </location>
</feature>
<feature type="non-terminal residue" evidence="3">
    <location>
        <position position="387"/>
    </location>
</feature>
<dbReference type="AlphaFoldDB" id="U6M616"/>
<keyword evidence="2" id="KW-0472">Membrane</keyword>
<reference evidence="3" key="2">
    <citation type="submission" date="2013-10" db="EMBL/GenBank/DDBJ databases">
        <authorList>
            <person name="Aslett M."/>
        </authorList>
    </citation>
    <scope>NUCLEOTIDE SEQUENCE [LARGE SCALE GENOMIC DNA]</scope>
    <source>
        <strain evidence="3">Weybridge</strain>
    </source>
</reference>
<protein>
    <recommendedName>
        <fullName evidence="5">Transmembrane protein</fullName>
    </recommendedName>
</protein>
<dbReference type="EMBL" id="HG720657">
    <property type="protein sequence ID" value="CDJ59652.1"/>
    <property type="molecule type" value="Genomic_DNA"/>
</dbReference>
<evidence type="ECO:0008006" key="5">
    <source>
        <dbReference type="Google" id="ProtNLM"/>
    </source>
</evidence>
<dbReference type="OrthoDB" id="348014at2759"/>
<organism evidence="3 4">
    <name type="scientific">Eimeria maxima</name>
    <name type="common">Coccidian parasite</name>
    <dbReference type="NCBI Taxonomy" id="5804"/>
    <lineage>
        <taxon>Eukaryota</taxon>
        <taxon>Sar</taxon>
        <taxon>Alveolata</taxon>
        <taxon>Apicomplexa</taxon>
        <taxon>Conoidasida</taxon>
        <taxon>Coccidia</taxon>
        <taxon>Eucoccidiorida</taxon>
        <taxon>Eimeriorina</taxon>
        <taxon>Eimeriidae</taxon>
        <taxon>Eimeria</taxon>
    </lineage>
</organism>
<gene>
    <name evidence="3" type="ORF">EMWEY_00058450</name>
</gene>
<evidence type="ECO:0000256" key="2">
    <source>
        <dbReference type="SAM" id="Phobius"/>
    </source>
</evidence>